<dbReference type="AlphaFoldDB" id="A0A854W5R5"/>
<evidence type="ECO:0000256" key="5">
    <source>
        <dbReference type="ARBA" id="ARBA00022679"/>
    </source>
</evidence>
<evidence type="ECO:0000256" key="2">
    <source>
        <dbReference type="ARBA" id="ARBA00022448"/>
    </source>
</evidence>
<dbReference type="GO" id="GO:0016301">
    <property type="term" value="F:kinase activity"/>
    <property type="evidence" value="ECO:0007669"/>
    <property type="project" value="UniProtKB-KW"/>
</dbReference>
<dbReference type="InterPro" id="IPR033887">
    <property type="entry name" value="PTS_IIA_man"/>
</dbReference>
<dbReference type="InterPro" id="IPR051471">
    <property type="entry name" value="Bacterial_PTS_sugar_comp"/>
</dbReference>
<evidence type="ECO:0000313" key="9">
    <source>
        <dbReference type="EMBL" id="PCH10738.1"/>
    </source>
</evidence>
<gene>
    <name evidence="9" type="primary">manX_4</name>
    <name evidence="9" type="ORF">A9Y57_02028</name>
</gene>
<dbReference type="RefSeq" id="WP_180757625.1">
    <property type="nucleotide sequence ID" value="NZ_LQRO01000037.1"/>
</dbReference>
<dbReference type="InterPro" id="IPR004701">
    <property type="entry name" value="PTS_EIIA_man-typ"/>
</dbReference>
<dbReference type="PANTHER" id="PTHR33799:SF1">
    <property type="entry name" value="PTS SYSTEM MANNOSE-SPECIFIC EIIAB COMPONENT-RELATED"/>
    <property type="match status" value="1"/>
</dbReference>
<evidence type="ECO:0000256" key="7">
    <source>
        <dbReference type="ARBA" id="ARBA00022777"/>
    </source>
</evidence>
<dbReference type="EMBL" id="NSGR01000010">
    <property type="protein sequence ID" value="PCH10738.1"/>
    <property type="molecule type" value="Genomic_DNA"/>
</dbReference>
<comment type="caution">
    <text evidence="9">The sequence shown here is derived from an EMBL/GenBank/DDBJ whole genome shotgun (WGS) entry which is preliminary data.</text>
</comment>
<reference evidence="9 10" key="1">
    <citation type="submission" date="2016-06" db="EMBL/GenBank/DDBJ databases">
        <authorList>
            <person name="Haines A.N."/>
            <person name="Council K.R."/>
        </authorList>
    </citation>
    <scope>NUCLEOTIDE SEQUENCE [LARGE SCALE GENOMIC DNA]</scope>
    <source>
        <strain evidence="9 10">SP158-29</strain>
    </source>
</reference>
<evidence type="ECO:0000259" key="8">
    <source>
        <dbReference type="PROSITE" id="PS51096"/>
    </source>
</evidence>
<evidence type="ECO:0000256" key="6">
    <source>
        <dbReference type="ARBA" id="ARBA00022683"/>
    </source>
</evidence>
<sequence length="145" mass="15589">MNILITTHGTLAEGFKDALSVILGDPTDIVTIGLMAGESVSDFGSRVSESLNKFDNSKGTIIFTDLLSASPFNQSLLAIRGLSNEEAQNIFVVSGVSLPMILETVNHNLLGSGLETVIKSLENFVSTEDAIWHITDSLNDDDDEF</sequence>
<keyword evidence="2" id="KW-0813">Transport</keyword>
<dbReference type="Pfam" id="PF03610">
    <property type="entry name" value="EIIA-man"/>
    <property type="match status" value="1"/>
</dbReference>
<dbReference type="Gene3D" id="3.40.50.510">
    <property type="entry name" value="Phosphotransferase system, mannose-type IIA component"/>
    <property type="match status" value="1"/>
</dbReference>
<dbReference type="SUPFAM" id="SSF53062">
    <property type="entry name" value="PTS system fructose IIA component-like"/>
    <property type="match status" value="1"/>
</dbReference>
<protein>
    <submittedName>
        <fullName evidence="9">PTS system mannose-specific EIIAB component</fullName>
    </submittedName>
</protein>
<dbReference type="CDD" id="cd00006">
    <property type="entry name" value="PTS_IIA_man"/>
    <property type="match status" value="1"/>
</dbReference>
<dbReference type="PANTHER" id="PTHR33799">
    <property type="entry name" value="PTS PERMEASE-RELATED-RELATED"/>
    <property type="match status" value="1"/>
</dbReference>
<keyword evidence="7" id="KW-0418">Kinase</keyword>
<keyword evidence="6" id="KW-0598">Phosphotransferase system</keyword>
<dbReference type="GO" id="GO:0005737">
    <property type="term" value="C:cytoplasm"/>
    <property type="evidence" value="ECO:0007669"/>
    <property type="project" value="UniProtKB-SubCell"/>
</dbReference>
<dbReference type="GO" id="GO:0016020">
    <property type="term" value="C:membrane"/>
    <property type="evidence" value="ECO:0007669"/>
    <property type="project" value="InterPro"/>
</dbReference>
<proteinExistence type="predicted"/>
<evidence type="ECO:0000256" key="4">
    <source>
        <dbReference type="ARBA" id="ARBA00022597"/>
    </source>
</evidence>
<dbReference type="Proteomes" id="UP000217465">
    <property type="component" value="Unassembled WGS sequence"/>
</dbReference>
<comment type="subcellular location">
    <subcellularLocation>
        <location evidence="1">Cytoplasm</location>
    </subcellularLocation>
</comment>
<dbReference type="InterPro" id="IPR036662">
    <property type="entry name" value="PTS_EIIA_man-typ_sf"/>
</dbReference>
<evidence type="ECO:0000256" key="3">
    <source>
        <dbReference type="ARBA" id="ARBA00022490"/>
    </source>
</evidence>
<keyword evidence="4" id="KW-0762">Sugar transport</keyword>
<keyword evidence="5" id="KW-0808">Transferase</keyword>
<dbReference type="PROSITE" id="PS51096">
    <property type="entry name" value="PTS_EIIA_TYPE_4"/>
    <property type="match status" value="1"/>
</dbReference>
<evidence type="ECO:0000313" key="10">
    <source>
        <dbReference type="Proteomes" id="UP000217465"/>
    </source>
</evidence>
<keyword evidence="3" id="KW-0963">Cytoplasm</keyword>
<accession>A0A854W5R5</accession>
<organism evidence="9 10">
    <name type="scientific">Streptococcus parauberis</name>
    <dbReference type="NCBI Taxonomy" id="1348"/>
    <lineage>
        <taxon>Bacteria</taxon>
        <taxon>Bacillati</taxon>
        <taxon>Bacillota</taxon>
        <taxon>Bacilli</taxon>
        <taxon>Lactobacillales</taxon>
        <taxon>Streptococcaceae</taxon>
        <taxon>Streptococcus</taxon>
    </lineage>
</organism>
<evidence type="ECO:0000256" key="1">
    <source>
        <dbReference type="ARBA" id="ARBA00004496"/>
    </source>
</evidence>
<feature type="domain" description="PTS EIIA type-4" evidence="8">
    <location>
        <begin position="1"/>
        <end position="131"/>
    </location>
</feature>
<name>A0A854W5R5_9STRE</name>
<dbReference type="GO" id="GO:0009401">
    <property type="term" value="P:phosphoenolpyruvate-dependent sugar phosphotransferase system"/>
    <property type="evidence" value="ECO:0007669"/>
    <property type="project" value="UniProtKB-KW"/>
</dbReference>